<dbReference type="EMBL" id="LAZR01002160">
    <property type="protein sequence ID" value="KKN33676.1"/>
    <property type="molecule type" value="Genomic_DNA"/>
</dbReference>
<comment type="caution">
    <text evidence="2">The sequence shown here is derived from an EMBL/GenBank/DDBJ whole genome shotgun (WGS) entry which is preliminary data.</text>
</comment>
<accession>A0A0F9S9I4</accession>
<reference evidence="2" key="1">
    <citation type="journal article" date="2015" name="Nature">
        <title>Complex archaea that bridge the gap between prokaryotes and eukaryotes.</title>
        <authorList>
            <person name="Spang A."/>
            <person name="Saw J.H."/>
            <person name="Jorgensen S.L."/>
            <person name="Zaremba-Niedzwiedzka K."/>
            <person name="Martijn J."/>
            <person name="Lind A.E."/>
            <person name="van Eijk R."/>
            <person name="Schleper C."/>
            <person name="Guy L."/>
            <person name="Ettema T.J."/>
        </authorList>
    </citation>
    <scope>NUCLEOTIDE SEQUENCE</scope>
</reference>
<evidence type="ECO:0000256" key="1">
    <source>
        <dbReference type="SAM" id="MobiDB-lite"/>
    </source>
</evidence>
<name>A0A0F9S9I4_9ZZZZ</name>
<gene>
    <name evidence="2" type="ORF">LCGC14_0801370</name>
</gene>
<sequence length="176" mass="19102">MKPDLRSPWDHYACIQANAIFAAGSGAGLDIKKFESVDASLDAILTFIESGDGTSGGNERLDQAIEKASQTAMRAYRRRKSILQRHGRHLQPSGLGNPEALVITRDLIGRISSNVTDSDYQILIEAALGKAMSDISSDLSVGTLRTRLSRLRKKLTERGLSLGPSPASRDAERSLH</sequence>
<proteinExistence type="predicted"/>
<organism evidence="2">
    <name type="scientific">marine sediment metagenome</name>
    <dbReference type="NCBI Taxonomy" id="412755"/>
    <lineage>
        <taxon>unclassified sequences</taxon>
        <taxon>metagenomes</taxon>
        <taxon>ecological metagenomes</taxon>
    </lineage>
</organism>
<evidence type="ECO:0000313" key="2">
    <source>
        <dbReference type="EMBL" id="KKN33676.1"/>
    </source>
</evidence>
<protein>
    <submittedName>
        <fullName evidence="2">Uncharacterized protein</fullName>
    </submittedName>
</protein>
<dbReference type="AlphaFoldDB" id="A0A0F9S9I4"/>
<feature type="region of interest" description="Disordered" evidence="1">
    <location>
        <begin position="157"/>
        <end position="176"/>
    </location>
</feature>